<protein>
    <recommendedName>
        <fullName evidence="2">Bleomycin resistance protein</fullName>
    </recommendedName>
</protein>
<dbReference type="Pfam" id="PF00903">
    <property type="entry name" value="Glyoxalase"/>
    <property type="match status" value="1"/>
</dbReference>
<organism evidence="5 6">
    <name type="scientific">Mesorhizobium zhangyense</name>
    <dbReference type="NCBI Taxonomy" id="1776730"/>
    <lineage>
        <taxon>Bacteria</taxon>
        <taxon>Pseudomonadati</taxon>
        <taxon>Pseudomonadota</taxon>
        <taxon>Alphaproteobacteria</taxon>
        <taxon>Hyphomicrobiales</taxon>
        <taxon>Phyllobacteriaceae</taxon>
        <taxon>Mesorhizobium</taxon>
    </lineage>
</organism>
<dbReference type="InterPro" id="IPR000335">
    <property type="entry name" value="Bleomycin-R"/>
</dbReference>
<evidence type="ECO:0000259" key="4">
    <source>
        <dbReference type="PROSITE" id="PS51819"/>
    </source>
</evidence>
<proteinExistence type="inferred from homology"/>
<dbReference type="CDD" id="cd08349">
    <property type="entry name" value="BLMA_like"/>
    <property type="match status" value="1"/>
</dbReference>
<evidence type="ECO:0000313" key="6">
    <source>
        <dbReference type="Proteomes" id="UP000481252"/>
    </source>
</evidence>
<dbReference type="Proteomes" id="UP000481252">
    <property type="component" value="Unassembled WGS sequence"/>
</dbReference>
<evidence type="ECO:0000256" key="1">
    <source>
        <dbReference type="ARBA" id="ARBA00011051"/>
    </source>
</evidence>
<dbReference type="InterPro" id="IPR029068">
    <property type="entry name" value="Glyas_Bleomycin-R_OHBP_Dase"/>
</dbReference>
<feature type="domain" description="VOC" evidence="4">
    <location>
        <begin position="4"/>
        <end position="118"/>
    </location>
</feature>
<dbReference type="EMBL" id="JAAKZG010000001">
    <property type="protein sequence ID" value="NGN39489.1"/>
    <property type="molecule type" value="Genomic_DNA"/>
</dbReference>
<keyword evidence="6" id="KW-1185">Reference proteome</keyword>
<dbReference type="InterPro" id="IPR037523">
    <property type="entry name" value="VOC_core"/>
</dbReference>
<reference evidence="5 6" key="1">
    <citation type="submission" date="2020-02" db="EMBL/GenBank/DDBJ databases">
        <title>Genome sequence of the type strain CGMCC 1.15528 of Mesorhizobium zhangyense.</title>
        <authorList>
            <person name="Gao J."/>
            <person name="Sun J."/>
        </authorList>
    </citation>
    <scope>NUCLEOTIDE SEQUENCE [LARGE SCALE GENOMIC DNA]</scope>
    <source>
        <strain evidence="5 6">CGMCC 1.15528</strain>
    </source>
</reference>
<dbReference type="Gene3D" id="3.10.180.10">
    <property type="entry name" value="2,3-Dihydroxybiphenyl 1,2-Dioxygenase, domain 1"/>
    <property type="match status" value="1"/>
</dbReference>
<evidence type="ECO:0000256" key="3">
    <source>
        <dbReference type="ARBA" id="ARBA00023251"/>
    </source>
</evidence>
<dbReference type="InterPro" id="IPR004360">
    <property type="entry name" value="Glyas_Fos-R_dOase_dom"/>
</dbReference>
<gene>
    <name evidence="5" type="ORF">G6N74_00270</name>
</gene>
<evidence type="ECO:0000313" key="5">
    <source>
        <dbReference type="EMBL" id="NGN39489.1"/>
    </source>
</evidence>
<dbReference type="AlphaFoldDB" id="A0A7C9V8V0"/>
<keyword evidence="3" id="KW-0046">Antibiotic resistance</keyword>
<dbReference type="RefSeq" id="WP_165113090.1">
    <property type="nucleotide sequence ID" value="NZ_JAAKZG010000001.1"/>
</dbReference>
<sequence>MAEAIDFARTIPVLPSPDIKASRDFYRDQLGFEVIQPEMDDYLIVRRGEMEIHFWYTADRALPEVSSCYIRGGEVPALHAEFSARGVEKLSPFTVRPWNMKEFYVHDPHGNLLRFGCAPEEV</sequence>
<comment type="similarity">
    <text evidence="1">Belongs to the bleomycin resistance protein family.</text>
</comment>
<accession>A0A7C9V8V0</accession>
<dbReference type="PROSITE" id="PS51819">
    <property type="entry name" value="VOC"/>
    <property type="match status" value="1"/>
</dbReference>
<comment type="caution">
    <text evidence="5">The sequence shown here is derived from an EMBL/GenBank/DDBJ whole genome shotgun (WGS) entry which is preliminary data.</text>
</comment>
<evidence type="ECO:0000256" key="2">
    <source>
        <dbReference type="ARBA" id="ARBA00021572"/>
    </source>
</evidence>
<name>A0A7C9V8V0_9HYPH</name>
<dbReference type="GO" id="GO:0046677">
    <property type="term" value="P:response to antibiotic"/>
    <property type="evidence" value="ECO:0007669"/>
    <property type="project" value="UniProtKB-KW"/>
</dbReference>
<dbReference type="SUPFAM" id="SSF54593">
    <property type="entry name" value="Glyoxalase/Bleomycin resistance protein/Dihydroxybiphenyl dioxygenase"/>
    <property type="match status" value="1"/>
</dbReference>